<dbReference type="InterPro" id="IPR038056">
    <property type="entry name" value="YjbR-like_sf"/>
</dbReference>
<dbReference type="GO" id="GO:0032259">
    <property type="term" value="P:methylation"/>
    <property type="evidence" value="ECO:0007669"/>
    <property type="project" value="UniProtKB-KW"/>
</dbReference>
<proteinExistence type="predicted"/>
<comment type="caution">
    <text evidence="2">The sequence shown here is derived from an EMBL/GenBank/DDBJ whole genome shotgun (WGS) entry which is preliminary data.</text>
</comment>
<reference evidence="2" key="3">
    <citation type="journal article" date="2019" name="Microbiol. Resour. Announc.">
        <title>Draft Genome Sequences of Type Strains of Gordonibacter faecihominis, Paraeggerthella hongkongensis, Parvibacter caecicola,Slackia equolifaciens, Slackia faecicanis, and Slackia isoflavoniconvertens.</title>
        <authorList>
            <person name="Danylec N."/>
            <person name="Stoll D.A."/>
            <person name="Dotsch A."/>
            <person name="Huch M."/>
        </authorList>
    </citation>
    <scope>NUCLEOTIDE SEQUENCE</scope>
    <source>
        <strain evidence="2">DSM 16107</strain>
    </source>
</reference>
<name>A0A3N0IPR5_9ACTN</name>
<organism evidence="2 4">
    <name type="scientific">Eggerthella sinensis</name>
    <dbReference type="NCBI Taxonomy" id="242230"/>
    <lineage>
        <taxon>Bacteria</taxon>
        <taxon>Bacillati</taxon>
        <taxon>Actinomycetota</taxon>
        <taxon>Coriobacteriia</taxon>
        <taxon>Eggerthellales</taxon>
        <taxon>Eggerthellaceae</taxon>
        <taxon>Eggerthella</taxon>
    </lineage>
</organism>
<dbReference type="EMBL" id="QICC01000141">
    <property type="protein sequence ID" value="RNM38985.1"/>
    <property type="molecule type" value="Genomic_DNA"/>
</dbReference>
<sequence>MQTRDEALAACLELPGTFADQPFRDDNWTVARHVRNRKVFAWVFEREGRVWVNLKCDPEWRDALRQRFDAVVPAYHLNKVHWNSVILDGTVPDDDVRSMIAESYELTKPKPPRVPKRDA</sequence>
<keyword evidence="2" id="KW-0489">Methyltransferase</keyword>
<gene>
    <name evidence="1" type="ORF">C1876_03035</name>
    <name evidence="2" type="ORF">DMP09_17120</name>
</gene>
<keyword evidence="2" id="KW-0808">Transferase</keyword>
<dbReference type="Proteomes" id="UP000270112">
    <property type="component" value="Unassembled WGS sequence"/>
</dbReference>
<dbReference type="SUPFAM" id="SSF142906">
    <property type="entry name" value="YjbR-like"/>
    <property type="match status" value="1"/>
</dbReference>
<evidence type="ECO:0000313" key="1">
    <source>
        <dbReference type="EMBL" id="RDB70701.1"/>
    </source>
</evidence>
<dbReference type="PANTHER" id="PTHR35145:SF1">
    <property type="entry name" value="CYTOPLASMIC PROTEIN"/>
    <property type="match status" value="1"/>
</dbReference>
<evidence type="ECO:0000313" key="4">
    <source>
        <dbReference type="Proteomes" id="UP000270112"/>
    </source>
</evidence>
<evidence type="ECO:0000313" key="3">
    <source>
        <dbReference type="Proteomes" id="UP000253817"/>
    </source>
</evidence>
<dbReference type="Pfam" id="PF04237">
    <property type="entry name" value="YjbR"/>
    <property type="match status" value="1"/>
</dbReference>
<dbReference type="Gene3D" id="3.90.1150.30">
    <property type="match status" value="1"/>
</dbReference>
<dbReference type="InterPro" id="IPR058532">
    <property type="entry name" value="YjbR/MT2646/Rv2570-like"/>
</dbReference>
<evidence type="ECO:0000313" key="2">
    <source>
        <dbReference type="EMBL" id="RNM38985.1"/>
    </source>
</evidence>
<dbReference type="RefSeq" id="WP_114545251.1">
    <property type="nucleotide sequence ID" value="NZ_PPTT01000004.1"/>
</dbReference>
<dbReference type="EMBL" id="PPTT01000004">
    <property type="protein sequence ID" value="RDB70701.1"/>
    <property type="molecule type" value="Genomic_DNA"/>
</dbReference>
<dbReference type="AlphaFoldDB" id="A0A3N0IPR5"/>
<reference evidence="4" key="2">
    <citation type="submission" date="2018-05" db="EMBL/GenBank/DDBJ databases">
        <title>Genome Sequencing of selected type strains of the family Eggerthellaceae.</title>
        <authorList>
            <person name="Danylec N."/>
            <person name="Stoll D.A."/>
            <person name="Doetsch A."/>
            <person name="Huch M."/>
        </authorList>
    </citation>
    <scope>NUCLEOTIDE SEQUENCE [LARGE SCALE GENOMIC DNA]</scope>
    <source>
        <strain evidence="4">DSM 16107</strain>
    </source>
</reference>
<reference evidence="1 3" key="1">
    <citation type="journal article" date="2018" name="Elife">
        <title>Discovery and characterization of a prevalent human gut bacterial enzyme sufficient for the inactivation of a family of plant toxins.</title>
        <authorList>
            <person name="Koppel N."/>
            <person name="Bisanz J.E."/>
            <person name="Pandelia M.E."/>
            <person name="Turnbaugh P.J."/>
            <person name="Balskus E.P."/>
        </authorList>
    </citation>
    <scope>NUCLEOTIDE SEQUENCE [LARGE SCALE GENOMIC DNA]</scope>
    <source>
        <strain evidence="1 3">DSM 16107</strain>
    </source>
</reference>
<dbReference type="GO" id="GO:0008168">
    <property type="term" value="F:methyltransferase activity"/>
    <property type="evidence" value="ECO:0007669"/>
    <property type="project" value="UniProtKB-KW"/>
</dbReference>
<dbReference type="InterPro" id="IPR007351">
    <property type="entry name" value="YjbR"/>
</dbReference>
<accession>A0A3N0IPR5</accession>
<keyword evidence="3" id="KW-1185">Reference proteome</keyword>
<protein>
    <submittedName>
        <fullName evidence="2">Cysteine methyltransferase</fullName>
    </submittedName>
</protein>
<dbReference type="PANTHER" id="PTHR35145">
    <property type="entry name" value="CYTOPLASMIC PROTEIN-RELATED"/>
    <property type="match status" value="1"/>
</dbReference>
<dbReference type="Proteomes" id="UP000253817">
    <property type="component" value="Unassembled WGS sequence"/>
</dbReference>
<dbReference type="OrthoDB" id="3194910at2"/>